<sequence length="24" mass="2532">MKLRELILGLALLGAITFGSCLAQ</sequence>
<accession>A0A382RGL5</accession>
<dbReference type="AlphaFoldDB" id="A0A382RGL5"/>
<proteinExistence type="predicted"/>
<reference evidence="1" key="1">
    <citation type="submission" date="2018-05" db="EMBL/GenBank/DDBJ databases">
        <authorList>
            <person name="Lanie J.A."/>
            <person name="Ng W.-L."/>
            <person name="Kazmierczak K.M."/>
            <person name="Andrzejewski T.M."/>
            <person name="Davidsen T.M."/>
            <person name="Wayne K.J."/>
            <person name="Tettelin H."/>
            <person name="Glass J.I."/>
            <person name="Rusch D."/>
            <person name="Podicherti R."/>
            <person name="Tsui H.-C.T."/>
            <person name="Winkler M.E."/>
        </authorList>
    </citation>
    <scope>NUCLEOTIDE SEQUENCE</scope>
</reference>
<dbReference type="PROSITE" id="PS51257">
    <property type="entry name" value="PROKAR_LIPOPROTEIN"/>
    <property type="match status" value="1"/>
</dbReference>
<feature type="non-terminal residue" evidence="1">
    <location>
        <position position="24"/>
    </location>
</feature>
<evidence type="ECO:0000313" key="1">
    <source>
        <dbReference type="EMBL" id="SVC96776.1"/>
    </source>
</evidence>
<name>A0A382RGL5_9ZZZZ</name>
<organism evidence="1">
    <name type="scientific">marine metagenome</name>
    <dbReference type="NCBI Taxonomy" id="408172"/>
    <lineage>
        <taxon>unclassified sequences</taxon>
        <taxon>metagenomes</taxon>
        <taxon>ecological metagenomes</taxon>
    </lineage>
</organism>
<gene>
    <name evidence="1" type="ORF">METZ01_LOCUS349630</name>
</gene>
<protein>
    <submittedName>
        <fullName evidence="1">Uncharacterized protein</fullName>
    </submittedName>
</protein>
<dbReference type="EMBL" id="UINC01121539">
    <property type="protein sequence ID" value="SVC96776.1"/>
    <property type="molecule type" value="Genomic_DNA"/>
</dbReference>